<evidence type="ECO:0000259" key="1">
    <source>
        <dbReference type="Pfam" id="PF26002"/>
    </source>
</evidence>
<accession>A0A1C9HNH0</accession>
<dbReference type="InterPro" id="IPR058982">
    <property type="entry name" value="Beta-barrel_AprE"/>
</dbReference>
<dbReference type="PANTHER" id="PTHR30386">
    <property type="entry name" value="MEMBRANE FUSION SUBUNIT OF EMRAB-TOLC MULTIDRUG EFFLUX PUMP"/>
    <property type="match status" value="1"/>
</dbReference>
<feature type="domain" description="AprE-like beta-barrel" evidence="1">
    <location>
        <begin position="26"/>
        <end position="84"/>
    </location>
</feature>
<evidence type="ECO:0000313" key="2">
    <source>
        <dbReference type="EMBL" id="AOO88228.1"/>
    </source>
</evidence>
<protein>
    <recommendedName>
        <fullName evidence="1">AprE-like beta-barrel domain-containing protein</fullName>
    </recommendedName>
</protein>
<sequence>MVTSVYNVVGPGEKIMEILPTAGRPMIEARLQPKDIDVVHTGKHARLRFTALDARRTPEIEAVVKQVSADRLLDQATQQPYYRASSR</sequence>
<dbReference type="Pfam" id="PF26002">
    <property type="entry name" value="Beta-barrel_AprE"/>
    <property type="match status" value="1"/>
</dbReference>
<dbReference type="PANTHER" id="PTHR30386:SF17">
    <property type="entry name" value="ALKALINE PROTEASE SECRETION PROTEIN APRE"/>
    <property type="match status" value="1"/>
</dbReference>
<dbReference type="AlphaFoldDB" id="A0A1C9HNH0"/>
<reference evidence="2" key="1">
    <citation type="journal article" date="2015" name="BMC Genomics">
        <title>Transcriptome profiling of a Rhizobium leguminosarum bv. trifolii rosR mutant reveals the role of the transcriptional regulator RosR in motility, synthesis of cell-surface components, and other cellular processes.</title>
        <authorList>
            <person name="Rachwal K."/>
            <person name="Matczynska E."/>
            <person name="Janczarek M."/>
        </authorList>
    </citation>
    <scope>NUCLEOTIDE SEQUENCE</scope>
    <source>
        <strain evidence="2">Rt24.2</strain>
    </source>
</reference>
<dbReference type="EMBL" id="KX485864">
    <property type="protein sequence ID" value="AOO88228.1"/>
    <property type="molecule type" value="Genomic_DNA"/>
</dbReference>
<organism evidence="2">
    <name type="scientific">Rhizobium leguminosarum bv. trifolii</name>
    <dbReference type="NCBI Taxonomy" id="386"/>
    <lineage>
        <taxon>Bacteria</taxon>
        <taxon>Pseudomonadati</taxon>
        <taxon>Pseudomonadota</taxon>
        <taxon>Alphaproteobacteria</taxon>
        <taxon>Hyphomicrobiales</taxon>
        <taxon>Rhizobiaceae</taxon>
        <taxon>Rhizobium/Agrobacterium group</taxon>
        <taxon>Rhizobium</taxon>
    </lineage>
</organism>
<dbReference type="InterPro" id="IPR050739">
    <property type="entry name" value="MFP"/>
</dbReference>
<reference evidence="2" key="2">
    <citation type="journal article" date="2016" name="Front. Microbiol.">
        <title>The Regulatory Protein RosR Affects Rhizobium leguminosarum bv. trifolii Protein Profiles, Cell Surface Properties, and Symbiosis with Clover.</title>
        <authorList>
            <person name="Rachwal K."/>
            <person name="Boguszewska A."/>
            <person name="Kopcinska J."/>
            <person name="Karas M."/>
            <person name="Tchorzewski M."/>
            <person name="Janczarek M."/>
        </authorList>
    </citation>
    <scope>NUCLEOTIDE SEQUENCE</scope>
    <source>
        <strain evidence="2">Rt24.2</strain>
    </source>
</reference>
<name>A0A1C9HNH0_RHILT</name>
<proteinExistence type="predicted"/>
<dbReference type="PRINTS" id="PR01490">
    <property type="entry name" value="RTXTOXIND"/>
</dbReference>